<dbReference type="Gene3D" id="1.20.1280.50">
    <property type="match status" value="1"/>
</dbReference>
<dbReference type="PROSITE" id="PS50982">
    <property type="entry name" value="MBD"/>
    <property type="match status" value="1"/>
</dbReference>
<feature type="region of interest" description="Disordered" evidence="1">
    <location>
        <begin position="745"/>
        <end position="770"/>
    </location>
</feature>
<feature type="compositionally biased region" description="Basic and acidic residues" evidence="1">
    <location>
        <begin position="199"/>
        <end position="208"/>
    </location>
</feature>
<feature type="region of interest" description="Disordered" evidence="1">
    <location>
        <begin position="551"/>
        <end position="631"/>
    </location>
</feature>
<dbReference type="InterPro" id="IPR036047">
    <property type="entry name" value="F-box-like_dom_sf"/>
</dbReference>
<dbReference type="InterPro" id="IPR001739">
    <property type="entry name" value="Methyl_CpG_DNA-bd"/>
</dbReference>
<evidence type="ECO:0000313" key="4">
    <source>
        <dbReference type="EMBL" id="KYQ49201.1"/>
    </source>
</evidence>
<accession>A0A151WN28</accession>
<proteinExistence type="predicted"/>
<evidence type="ECO:0000259" key="2">
    <source>
        <dbReference type="PROSITE" id="PS50181"/>
    </source>
</evidence>
<dbReference type="STRING" id="64791.A0A151WN28"/>
<evidence type="ECO:0000259" key="3">
    <source>
        <dbReference type="PROSITE" id="PS50982"/>
    </source>
</evidence>
<feature type="compositionally biased region" description="Basic and acidic residues" evidence="1">
    <location>
        <begin position="33"/>
        <end position="45"/>
    </location>
</feature>
<evidence type="ECO:0000313" key="5">
    <source>
        <dbReference type="Proteomes" id="UP000075809"/>
    </source>
</evidence>
<feature type="compositionally biased region" description="Basic and acidic residues" evidence="1">
    <location>
        <begin position="756"/>
        <end position="770"/>
    </location>
</feature>
<dbReference type="KEGG" id="mzt:108728378"/>
<feature type="compositionally biased region" description="Pro residues" evidence="1">
    <location>
        <begin position="406"/>
        <end position="417"/>
    </location>
</feature>
<dbReference type="SUPFAM" id="SSF54171">
    <property type="entry name" value="DNA-binding domain"/>
    <property type="match status" value="1"/>
</dbReference>
<dbReference type="EMBL" id="KQ982934">
    <property type="protein sequence ID" value="KYQ49201.1"/>
    <property type="molecule type" value="Genomic_DNA"/>
</dbReference>
<dbReference type="PANTHER" id="PTHR15739:SF5">
    <property type="entry name" value="LD23158P"/>
    <property type="match status" value="1"/>
</dbReference>
<feature type="region of interest" description="Disordered" evidence="1">
    <location>
        <begin position="359"/>
        <end position="418"/>
    </location>
</feature>
<feature type="compositionally biased region" description="Low complexity" evidence="1">
    <location>
        <begin position="230"/>
        <end position="254"/>
    </location>
</feature>
<dbReference type="PROSITE" id="PS50181">
    <property type="entry name" value="FBOX"/>
    <property type="match status" value="1"/>
</dbReference>
<dbReference type="InterPro" id="IPR016177">
    <property type="entry name" value="DNA-bd_dom_sf"/>
</dbReference>
<dbReference type="GO" id="GO:0003677">
    <property type="term" value="F:DNA binding"/>
    <property type="evidence" value="ECO:0007669"/>
    <property type="project" value="InterPro"/>
</dbReference>
<dbReference type="InterPro" id="IPR001810">
    <property type="entry name" value="F-box_dom"/>
</dbReference>
<dbReference type="SUPFAM" id="SSF52058">
    <property type="entry name" value="L domain-like"/>
    <property type="match status" value="1"/>
</dbReference>
<name>A0A151WN28_9HYME</name>
<sequence length="1283" mass="142400">MDGTNVNGGNAEVTRDDPNLGGDGDCDAGVVDRVTETPDRPDSSDKAQPTAAGGNGDAQEVNGEVGSAKKHSMLLPRKRMRRFKANSTDAMENNAAKTPGTRGRKRKLADLETISSEDSEEFNGFDSQGLESQPGSHVLKKLIAEAEVAEAQIAKRVKYSTRISDARERMDENQDLNDIKTYIYETDSFEHLDLTKIKKDKESDKSETDSIDVPNSIDSEVEPNKTDMISNRSVNSSSAASSPSATSQRSKGSLISGGGSPGGRHKNVDMSNPLYKEPFKYGWKRELVYRASNDSSSKKMADIYYYTPAGKKVRSFREVAESLNSKELTIDNFTFFKEPIGLNDSEKEVIRDAKRIRGSTGGSAKKYKRTVQTKKTIQEPVAKKLVQEPVTKKSSHEPNTSKKPPAQEPPVPAPAPAPAEISKLVSAPVSIPTKTAKPAKVISTYRTRTTTRKTPQIKIKSSVQESEMLPPQRTTNTRRNQQSIEKTISIKTKRSITPKVQEPCSIRCSTSMGLIPSLQCRVCLCLYHPECVDGMEFAGNDDYVCKNCQPDTKESQMPNNPSLTPPPLIPISMLSAQNTKSTKHQTNSSLPKLQRIPKSDGTEAQIKNSSKTTKIPSSSNSSSTIDKKESTWFPQTENEFLQSHDGTMPKPAQNIAVMGGKRYIVVPKNNAMAVQPAITIKPDKIGDKPPILQDGLLTDITDNITDNSITNLCASPFLNTDLPEKINITPDKEISKDVIHQTDLVSSDTTEMTETYDDKDKDSNSTPKRDNAIKNILENEYFAANTDYVSEKIIDANYTSPENESICTPVLAASITNALEASAETETIKTDRQQSLSNKVGTVSKIKTSKRKQNQQELEPQQNFMNTFCAGYQSLLRVFQYLKVQELLRATRVNKTWRDLAAHQSLWKTVRMKNSQVTDWDGLADALQKRGTHHLDLRKMLIAGESDSIWKKFLTVIPRVTSLVKLELCRCPVSVVEEVIKTCPQLEVFSAMSIKCESLTLESIGNLSRCQELRLKAISGMSLQQDLTPLQELKHLTQLSLTSVKELGKKKIDVLQSLTNLETLELGECSDFPDKFGTTVLINLNKLERLRLEKGQGSCCTFDILEGVSKLQNLSQMELVNFDVKNGFDKCLANCKNIKRLLIIPTYISQSATSNNMVLGGVTELSDNLTHFIWGVTLELLRVTELFIDQCNLMKKQITGDSIPVLKPVPCLRLISDVEDENENQKEADDKQQLQQTGPQVDILPLPQLQKLLLTALPKTRVKILKIPFHATWRQSISDTTTQ</sequence>
<dbReference type="SMART" id="SM00391">
    <property type="entry name" value="MBD"/>
    <property type="match status" value="1"/>
</dbReference>
<dbReference type="Pfam" id="PF01429">
    <property type="entry name" value="MBD"/>
    <property type="match status" value="1"/>
</dbReference>
<feature type="compositionally biased region" description="Low complexity" evidence="1">
    <location>
        <begin position="606"/>
        <end position="624"/>
    </location>
</feature>
<gene>
    <name evidence="4" type="ORF">ALC60_11815</name>
</gene>
<feature type="domain" description="F-box" evidence="2">
    <location>
        <begin position="875"/>
        <end position="910"/>
    </location>
</feature>
<dbReference type="SUPFAM" id="SSF81383">
    <property type="entry name" value="F-box domain"/>
    <property type="match status" value="1"/>
</dbReference>
<dbReference type="InterPro" id="IPR032675">
    <property type="entry name" value="LRR_dom_sf"/>
</dbReference>
<dbReference type="PANTHER" id="PTHR15739">
    <property type="entry name" value="ZINC FINGER PROTEIN"/>
    <property type="match status" value="1"/>
</dbReference>
<dbReference type="Proteomes" id="UP000075809">
    <property type="component" value="Unassembled WGS sequence"/>
</dbReference>
<feature type="region of interest" description="Disordered" evidence="1">
    <location>
        <begin position="1"/>
        <end position="133"/>
    </location>
</feature>
<feature type="region of interest" description="Disordered" evidence="1">
    <location>
        <begin position="199"/>
        <end position="271"/>
    </location>
</feature>
<feature type="domain" description="MBD" evidence="3">
    <location>
        <begin position="269"/>
        <end position="340"/>
    </location>
</feature>
<dbReference type="Gene3D" id="3.30.890.10">
    <property type="entry name" value="Methyl-cpg-binding Protein 2, Chain A"/>
    <property type="match status" value="1"/>
</dbReference>
<evidence type="ECO:0008006" key="6">
    <source>
        <dbReference type="Google" id="ProtNLM"/>
    </source>
</evidence>
<dbReference type="Pfam" id="PF12937">
    <property type="entry name" value="F-box-like"/>
    <property type="match status" value="1"/>
</dbReference>
<reference evidence="4 5" key="1">
    <citation type="submission" date="2015-09" db="EMBL/GenBank/DDBJ databases">
        <title>Trachymyrmex zeteki WGS genome.</title>
        <authorList>
            <person name="Nygaard S."/>
            <person name="Hu H."/>
            <person name="Boomsma J."/>
            <person name="Zhang G."/>
        </authorList>
    </citation>
    <scope>NUCLEOTIDE SEQUENCE [LARGE SCALE GENOMIC DNA]</scope>
    <source>
        <strain evidence="4">Tzet28-1</strain>
        <tissue evidence="4">Whole body</tissue>
    </source>
</reference>
<protein>
    <recommendedName>
        <fullName evidence="6">F-box/LRR-repeat protein 7</fullName>
    </recommendedName>
</protein>
<organism evidence="4 5">
    <name type="scientific">Mycetomoellerius zeteki</name>
    <dbReference type="NCBI Taxonomy" id="64791"/>
    <lineage>
        <taxon>Eukaryota</taxon>
        <taxon>Metazoa</taxon>
        <taxon>Ecdysozoa</taxon>
        <taxon>Arthropoda</taxon>
        <taxon>Hexapoda</taxon>
        <taxon>Insecta</taxon>
        <taxon>Pterygota</taxon>
        <taxon>Neoptera</taxon>
        <taxon>Endopterygota</taxon>
        <taxon>Hymenoptera</taxon>
        <taxon>Apocrita</taxon>
        <taxon>Aculeata</taxon>
        <taxon>Formicoidea</taxon>
        <taxon>Formicidae</taxon>
        <taxon>Myrmicinae</taxon>
        <taxon>Mycetomoellerius</taxon>
    </lineage>
</organism>
<feature type="compositionally biased region" description="Basic residues" evidence="1">
    <location>
        <begin position="68"/>
        <end position="84"/>
    </location>
</feature>
<feature type="compositionally biased region" description="Basic and acidic residues" evidence="1">
    <location>
        <begin position="381"/>
        <end position="400"/>
    </location>
</feature>
<keyword evidence="5" id="KW-1185">Reference proteome</keyword>
<dbReference type="OrthoDB" id="61560at2759"/>
<evidence type="ECO:0000256" key="1">
    <source>
        <dbReference type="SAM" id="MobiDB-lite"/>
    </source>
</evidence>
<dbReference type="InterPro" id="IPR052283">
    <property type="entry name" value="GenomicStab_NeuMorph_Reg"/>
</dbReference>
<dbReference type="CDD" id="cd00122">
    <property type="entry name" value="MBD"/>
    <property type="match status" value="1"/>
</dbReference>
<dbReference type="Gene3D" id="3.80.10.10">
    <property type="entry name" value="Ribonuclease Inhibitor"/>
    <property type="match status" value="1"/>
</dbReference>
<feature type="compositionally biased region" description="Polar residues" evidence="1">
    <location>
        <begin position="576"/>
        <end position="591"/>
    </location>
</feature>